<protein>
    <submittedName>
        <fullName evidence="1">13416_t:CDS:1</fullName>
    </submittedName>
</protein>
<comment type="caution">
    <text evidence="1">The sequence shown here is derived from an EMBL/GenBank/DDBJ whole genome shotgun (WGS) entry which is preliminary data.</text>
</comment>
<proteinExistence type="predicted"/>
<organism evidence="1 2">
    <name type="scientific">Dentiscutata heterogama</name>
    <dbReference type="NCBI Taxonomy" id="1316150"/>
    <lineage>
        <taxon>Eukaryota</taxon>
        <taxon>Fungi</taxon>
        <taxon>Fungi incertae sedis</taxon>
        <taxon>Mucoromycota</taxon>
        <taxon>Glomeromycotina</taxon>
        <taxon>Glomeromycetes</taxon>
        <taxon>Diversisporales</taxon>
        <taxon>Gigasporaceae</taxon>
        <taxon>Dentiscutata</taxon>
    </lineage>
</organism>
<keyword evidence="2" id="KW-1185">Reference proteome</keyword>
<accession>A0ACA9LQ16</accession>
<evidence type="ECO:0000313" key="2">
    <source>
        <dbReference type="Proteomes" id="UP000789702"/>
    </source>
</evidence>
<name>A0ACA9LQ16_9GLOM</name>
<sequence length="319" mass="36354">AMLSPVLSPQLETQEIGYSSFNHDGIDELNELSDIDDAIQSTVLPVSQKSFIGRSINKPPSSGEEYLRMVQLEANKIPDIFVANKPIQNNSITISCKSNQVKIAGWAKRGWANSQSVSVEEQDKKNREIGLINEEWENTFLSRFENLREALQRYIIKTKGTKPLLNKALFPPVEIPNKQDEAGWLKFCYGLEMLNHESLATKVSENKENEIYETAAMMLPFLSIISRLDQPTTVALLFYHIKWLDSGITITKCQWLFALFVKVDKLVTPNQMAILRSVCRKCIDIRQNLDMLDVEDPILATLNMIITIVRRYFGQRDLG</sequence>
<feature type="non-terminal residue" evidence="1">
    <location>
        <position position="1"/>
    </location>
</feature>
<evidence type="ECO:0000313" key="1">
    <source>
        <dbReference type="EMBL" id="CAG8538777.1"/>
    </source>
</evidence>
<gene>
    <name evidence="1" type="ORF">DHETER_LOCUS4709</name>
</gene>
<reference evidence="1" key="1">
    <citation type="submission" date="2021-06" db="EMBL/GenBank/DDBJ databases">
        <authorList>
            <person name="Kallberg Y."/>
            <person name="Tangrot J."/>
            <person name="Rosling A."/>
        </authorList>
    </citation>
    <scope>NUCLEOTIDE SEQUENCE</scope>
    <source>
        <strain evidence="1">IL203A</strain>
    </source>
</reference>
<dbReference type="EMBL" id="CAJVPU010004832">
    <property type="protein sequence ID" value="CAG8538777.1"/>
    <property type="molecule type" value="Genomic_DNA"/>
</dbReference>
<dbReference type="Proteomes" id="UP000789702">
    <property type="component" value="Unassembled WGS sequence"/>
</dbReference>